<evidence type="ECO:0000313" key="2">
    <source>
        <dbReference type="EMBL" id="CAG7821053.1"/>
    </source>
</evidence>
<feature type="compositionally biased region" description="Polar residues" evidence="1">
    <location>
        <begin position="76"/>
        <end position="94"/>
    </location>
</feature>
<feature type="region of interest" description="Disordered" evidence="1">
    <location>
        <begin position="58"/>
        <end position="120"/>
    </location>
</feature>
<evidence type="ECO:0000313" key="3">
    <source>
        <dbReference type="Proteomes" id="UP000708208"/>
    </source>
</evidence>
<feature type="non-terminal residue" evidence="2">
    <location>
        <position position="120"/>
    </location>
</feature>
<dbReference type="Proteomes" id="UP000708208">
    <property type="component" value="Unassembled WGS sequence"/>
</dbReference>
<organism evidence="2 3">
    <name type="scientific">Allacma fusca</name>
    <dbReference type="NCBI Taxonomy" id="39272"/>
    <lineage>
        <taxon>Eukaryota</taxon>
        <taxon>Metazoa</taxon>
        <taxon>Ecdysozoa</taxon>
        <taxon>Arthropoda</taxon>
        <taxon>Hexapoda</taxon>
        <taxon>Collembola</taxon>
        <taxon>Symphypleona</taxon>
        <taxon>Sminthuridae</taxon>
        <taxon>Allacma</taxon>
    </lineage>
</organism>
<gene>
    <name evidence="2" type="ORF">AFUS01_LOCUS31411</name>
</gene>
<keyword evidence="3" id="KW-1185">Reference proteome</keyword>
<accession>A0A8J2PG77</accession>
<protein>
    <submittedName>
        <fullName evidence="2">Uncharacterized protein</fullName>
    </submittedName>
</protein>
<proteinExistence type="predicted"/>
<name>A0A8J2PG77_9HEXA</name>
<dbReference type="EMBL" id="CAJVCH010498594">
    <property type="protein sequence ID" value="CAG7821053.1"/>
    <property type="molecule type" value="Genomic_DNA"/>
</dbReference>
<dbReference type="AlphaFoldDB" id="A0A8J2PG77"/>
<comment type="caution">
    <text evidence="2">The sequence shown here is derived from an EMBL/GenBank/DDBJ whole genome shotgun (WGS) entry which is preliminary data.</text>
</comment>
<reference evidence="2" key="1">
    <citation type="submission" date="2021-06" db="EMBL/GenBank/DDBJ databases">
        <authorList>
            <person name="Hodson N. C."/>
            <person name="Mongue J. A."/>
            <person name="Jaron S. K."/>
        </authorList>
    </citation>
    <scope>NUCLEOTIDE SEQUENCE</scope>
</reference>
<feature type="compositionally biased region" description="Basic and acidic residues" evidence="1">
    <location>
        <begin position="58"/>
        <end position="75"/>
    </location>
</feature>
<sequence length="120" mass="13745">MIRSKGYSTRHRRRKIKATVDKEIADLQEPHINLEQAANFSRNIHLNSENYNRTTEIHQENRKLNSSPVEHDSDKINNIPNNLQDSSNVSSDENIFNCFDSSSSESETSTPLANTEEFVP</sequence>
<evidence type="ECO:0000256" key="1">
    <source>
        <dbReference type="SAM" id="MobiDB-lite"/>
    </source>
</evidence>
<feature type="compositionally biased region" description="Low complexity" evidence="1">
    <location>
        <begin position="101"/>
        <end position="110"/>
    </location>
</feature>